<sequence>MYDLQAGYKFDRYAQEKFKGFTVCGAALFKIAGDDVATLYVGPEFFYSYTKYKYDFNSVGQTFTANYNVKFSQQDFQLGVKARSYLFPTTNVRPFFGLSVGFLSHSDAKIKVDMSASQYGLTLNQKADYRASSNDLYFNVELGVDVYKFTLSVRYLHTKLEYKFAGGDLSTGKLPSNQYSVLLGYSF</sequence>
<organism evidence="1 2">
    <name type="scientific">Psittacicella hinzii</name>
    <dbReference type="NCBI Taxonomy" id="2028575"/>
    <lineage>
        <taxon>Bacteria</taxon>
        <taxon>Pseudomonadati</taxon>
        <taxon>Pseudomonadota</taxon>
        <taxon>Gammaproteobacteria</taxon>
        <taxon>Pasteurellales</taxon>
        <taxon>Psittacicellaceae</taxon>
        <taxon>Psittacicella</taxon>
    </lineage>
</organism>
<accession>A0A3A1YQI8</accession>
<name>A0A3A1YQI8_9GAMM</name>
<dbReference type="AlphaFoldDB" id="A0A3A1YQI8"/>
<evidence type="ECO:0008006" key="3">
    <source>
        <dbReference type="Google" id="ProtNLM"/>
    </source>
</evidence>
<protein>
    <recommendedName>
        <fullName evidence="3">Outer membrane protein beta-barrel domain-containing protein</fullName>
    </recommendedName>
</protein>
<comment type="caution">
    <text evidence="1">The sequence shown here is derived from an EMBL/GenBank/DDBJ whole genome shotgun (WGS) entry which is preliminary data.</text>
</comment>
<dbReference type="RefSeq" id="WP_119530062.1">
    <property type="nucleotide sequence ID" value="NZ_JBHSSP010000022.1"/>
</dbReference>
<gene>
    <name evidence="1" type="ORF">CKF58_00640</name>
</gene>
<evidence type="ECO:0000313" key="1">
    <source>
        <dbReference type="EMBL" id="RIY40442.1"/>
    </source>
</evidence>
<reference evidence="1 2" key="1">
    <citation type="submission" date="2017-08" db="EMBL/GenBank/DDBJ databases">
        <title>Reclassification of Bisgaard taxon 37 and 44.</title>
        <authorList>
            <person name="Christensen H."/>
        </authorList>
    </citation>
    <scope>NUCLEOTIDE SEQUENCE [LARGE SCALE GENOMIC DNA]</scope>
    <source>
        <strain evidence="1 2">111</strain>
    </source>
</reference>
<dbReference type="SUPFAM" id="SSF56935">
    <property type="entry name" value="Porins"/>
    <property type="match status" value="1"/>
</dbReference>
<dbReference type="EMBL" id="NRJG01000010">
    <property type="protein sequence ID" value="RIY40442.1"/>
    <property type="molecule type" value="Genomic_DNA"/>
</dbReference>
<proteinExistence type="predicted"/>
<keyword evidence="2" id="KW-1185">Reference proteome</keyword>
<evidence type="ECO:0000313" key="2">
    <source>
        <dbReference type="Proteomes" id="UP000265916"/>
    </source>
</evidence>
<dbReference type="Proteomes" id="UP000265916">
    <property type="component" value="Unassembled WGS sequence"/>
</dbReference>